<dbReference type="GO" id="GO:0015886">
    <property type="term" value="P:heme transport"/>
    <property type="evidence" value="ECO:0007669"/>
    <property type="project" value="InterPro"/>
</dbReference>
<dbReference type="InterPro" id="IPR052075">
    <property type="entry name" value="Heme_exporter_D"/>
</dbReference>
<feature type="transmembrane region" description="Helical" evidence="12">
    <location>
        <begin position="15"/>
        <end position="35"/>
    </location>
</feature>
<sequence length="67" mass="7574">MQFDSFADFIAMGGYGFYVWLSFGSCALILLGILFSSLNDTKRIFSSVKQQAQREERIKKAKQEAGQ</sequence>
<evidence type="ECO:0000256" key="2">
    <source>
        <dbReference type="ARBA" id="ARBA00004377"/>
    </source>
</evidence>
<evidence type="ECO:0000256" key="9">
    <source>
        <dbReference type="ARBA" id="ARBA00022748"/>
    </source>
</evidence>
<evidence type="ECO:0000256" key="6">
    <source>
        <dbReference type="ARBA" id="ARBA00022475"/>
    </source>
</evidence>
<dbReference type="Pfam" id="PF04995">
    <property type="entry name" value="CcmD"/>
    <property type="match status" value="1"/>
</dbReference>
<dbReference type="NCBIfam" id="TIGR03141">
    <property type="entry name" value="cytochro_ccmD"/>
    <property type="match status" value="1"/>
</dbReference>
<evidence type="ECO:0000256" key="4">
    <source>
        <dbReference type="ARBA" id="ARBA00016461"/>
    </source>
</evidence>
<evidence type="ECO:0000256" key="10">
    <source>
        <dbReference type="ARBA" id="ARBA00022989"/>
    </source>
</evidence>
<dbReference type="STRING" id="570156.AOG27_11940"/>
<dbReference type="PATRIC" id="fig|570156.3.peg.3475"/>
<keyword evidence="7 12" id="KW-0997">Cell inner membrane</keyword>
<evidence type="ECO:0000256" key="1">
    <source>
        <dbReference type="ARBA" id="ARBA00002442"/>
    </source>
</evidence>
<evidence type="ECO:0000256" key="5">
    <source>
        <dbReference type="ARBA" id="ARBA00022448"/>
    </source>
</evidence>
<keyword evidence="6 12" id="KW-1003">Cell membrane</keyword>
<evidence type="ECO:0000313" key="14">
    <source>
        <dbReference type="EMBL" id="MEJ6496275.1"/>
    </source>
</evidence>
<dbReference type="Proteomes" id="UP001377972">
    <property type="component" value="Unassembled WGS sequence"/>
</dbReference>
<evidence type="ECO:0000313" key="13">
    <source>
        <dbReference type="EMBL" id="KPM83345.1"/>
    </source>
</evidence>
<comment type="caution">
    <text evidence="13">The sequence shown here is derived from an EMBL/GenBank/DDBJ whole genome shotgun (WGS) entry which is preliminary data.</text>
</comment>
<dbReference type="OrthoDB" id="9815607at2"/>
<evidence type="ECO:0000256" key="11">
    <source>
        <dbReference type="ARBA" id="ARBA00023136"/>
    </source>
</evidence>
<name>A0A0P7DQU9_9GAMM</name>
<keyword evidence="10 12" id="KW-1133">Transmembrane helix</keyword>
<dbReference type="Proteomes" id="UP000050378">
    <property type="component" value="Unassembled WGS sequence"/>
</dbReference>
<evidence type="ECO:0000313" key="16">
    <source>
        <dbReference type="Proteomes" id="UP001377972"/>
    </source>
</evidence>
<keyword evidence="11 12" id="KW-0472">Membrane</keyword>
<dbReference type="GeneID" id="29845262"/>
<evidence type="ECO:0000256" key="7">
    <source>
        <dbReference type="ARBA" id="ARBA00022519"/>
    </source>
</evidence>
<keyword evidence="8 12" id="KW-0812">Transmembrane</keyword>
<dbReference type="PANTHER" id="PTHR37531">
    <property type="entry name" value="HEME EXPORTER PROTEIN D"/>
    <property type="match status" value="1"/>
</dbReference>
<reference evidence="14 16" key="2">
    <citation type="submission" date="2023-01" db="EMBL/GenBank/DDBJ databases">
        <title>Trichodesmium-associated heterotrophic epibiont bacteria.</title>
        <authorList>
            <person name="Cleveland C.S."/>
            <person name="Webb E.A."/>
        </authorList>
    </citation>
    <scope>NUCLEOTIDE SEQUENCE [LARGE SCALE GENOMIC DNA]</scope>
    <source>
        <strain evidence="14 16">USCH2</strain>
    </source>
</reference>
<dbReference type="EMBL" id="JAQPZS010000007">
    <property type="protein sequence ID" value="MEJ6496275.1"/>
    <property type="molecule type" value="Genomic_DNA"/>
</dbReference>
<protein>
    <recommendedName>
        <fullName evidence="4 12">Heme exporter protein D</fullName>
    </recommendedName>
</protein>
<evidence type="ECO:0000256" key="8">
    <source>
        <dbReference type="ARBA" id="ARBA00022692"/>
    </source>
</evidence>
<dbReference type="AlphaFoldDB" id="A0A0P7DQU9"/>
<comment type="similarity">
    <text evidence="3 12">Belongs to the CcmD/CycX/HelD family.</text>
</comment>
<dbReference type="RefSeq" id="WP_054553244.1">
    <property type="nucleotide sequence ID" value="NZ_JAQPZS010000007.1"/>
</dbReference>
<accession>A0A0P7DQU9</accession>
<organism evidence="13 15">
    <name type="scientific">Pseudoalteromonas lipolytica</name>
    <dbReference type="NCBI Taxonomy" id="570156"/>
    <lineage>
        <taxon>Bacteria</taxon>
        <taxon>Pseudomonadati</taxon>
        <taxon>Pseudomonadota</taxon>
        <taxon>Gammaproteobacteria</taxon>
        <taxon>Alteromonadales</taxon>
        <taxon>Pseudoalteromonadaceae</taxon>
        <taxon>Pseudoalteromonas</taxon>
    </lineage>
</organism>
<keyword evidence="16" id="KW-1185">Reference proteome</keyword>
<gene>
    <name evidence="14" type="primary">ccmD</name>
    <name evidence="13" type="ORF">AOG27_11940</name>
    <name evidence="14" type="ORF">PQI24_09520</name>
</gene>
<comment type="function">
    <text evidence="1 12">Required for the export of heme to the periplasm for the biogenesis of c-type cytochromes.</text>
</comment>
<evidence type="ECO:0000256" key="3">
    <source>
        <dbReference type="ARBA" id="ARBA00008741"/>
    </source>
</evidence>
<reference evidence="13 15" key="1">
    <citation type="submission" date="2015-09" db="EMBL/GenBank/DDBJ databases">
        <title>Draft Genome Sequence of Pseudoalteromonas lipolytica UCD-48B.</title>
        <authorList>
            <person name="Krusor M."/>
            <person name="Coil D.A."/>
            <person name="Lang J.M."/>
            <person name="Eisen J.A."/>
            <person name="Alexiev A."/>
        </authorList>
    </citation>
    <scope>NUCLEOTIDE SEQUENCE [LARGE SCALE GENOMIC DNA]</scope>
    <source>
        <strain evidence="13 15">UCD-48B</strain>
    </source>
</reference>
<dbReference type="GO" id="GO:1903607">
    <property type="term" value="P:cytochrome c biosynthetic process"/>
    <property type="evidence" value="ECO:0007669"/>
    <property type="project" value="TreeGrafter"/>
</dbReference>
<dbReference type="GO" id="GO:0005886">
    <property type="term" value="C:plasma membrane"/>
    <property type="evidence" value="ECO:0007669"/>
    <property type="project" value="UniProtKB-SubCell"/>
</dbReference>
<keyword evidence="5 12" id="KW-0813">Transport</keyword>
<dbReference type="GO" id="GO:0017004">
    <property type="term" value="P:cytochrome complex assembly"/>
    <property type="evidence" value="ECO:0007669"/>
    <property type="project" value="UniProtKB-KW"/>
</dbReference>
<dbReference type="EMBL" id="LJTC01000007">
    <property type="protein sequence ID" value="KPM83345.1"/>
    <property type="molecule type" value="Genomic_DNA"/>
</dbReference>
<keyword evidence="9 12" id="KW-0201">Cytochrome c-type biogenesis</keyword>
<proteinExistence type="inferred from homology"/>
<evidence type="ECO:0000256" key="12">
    <source>
        <dbReference type="RuleBase" id="RU363101"/>
    </source>
</evidence>
<comment type="subcellular location">
    <subcellularLocation>
        <location evidence="2 12">Cell inner membrane</location>
        <topology evidence="2 12">Single-pass membrane protein</topology>
    </subcellularLocation>
</comment>
<evidence type="ECO:0000313" key="15">
    <source>
        <dbReference type="Proteomes" id="UP000050378"/>
    </source>
</evidence>
<dbReference type="PANTHER" id="PTHR37531:SF1">
    <property type="entry name" value="HEME EXPORTER PROTEIN D"/>
    <property type="match status" value="1"/>
</dbReference>
<dbReference type="InterPro" id="IPR007078">
    <property type="entry name" value="Haem_export_protD_CcmD"/>
</dbReference>